<dbReference type="AlphaFoldDB" id="A0A9P0LQZ0"/>
<accession>A0A9P0LQZ0</accession>
<protein>
    <submittedName>
        <fullName evidence="1">Uncharacterized protein</fullName>
    </submittedName>
</protein>
<organism evidence="1 2">
    <name type="scientific">Acanthoscelides obtectus</name>
    <name type="common">Bean weevil</name>
    <name type="synonym">Bruchus obtectus</name>
    <dbReference type="NCBI Taxonomy" id="200917"/>
    <lineage>
        <taxon>Eukaryota</taxon>
        <taxon>Metazoa</taxon>
        <taxon>Ecdysozoa</taxon>
        <taxon>Arthropoda</taxon>
        <taxon>Hexapoda</taxon>
        <taxon>Insecta</taxon>
        <taxon>Pterygota</taxon>
        <taxon>Neoptera</taxon>
        <taxon>Endopterygota</taxon>
        <taxon>Coleoptera</taxon>
        <taxon>Polyphaga</taxon>
        <taxon>Cucujiformia</taxon>
        <taxon>Chrysomeloidea</taxon>
        <taxon>Chrysomelidae</taxon>
        <taxon>Bruchinae</taxon>
        <taxon>Bruchini</taxon>
        <taxon>Acanthoscelides</taxon>
    </lineage>
</organism>
<reference evidence="1" key="1">
    <citation type="submission" date="2022-03" db="EMBL/GenBank/DDBJ databases">
        <authorList>
            <person name="Sayadi A."/>
        </authorList>
    </citation>
    <scope>NUCLEOTIDE SEQUENCE</scope>
</reference>
<gene>
    <name evidence="1" type="ORF">ACAOBT_LOCUS25890</name>
</gene>
<dbReference type="EMBL" id="CAKOFQ010007431">
    <property type="protein sequence ID" value="CAH2000944.1"/>
    <property type="molecule type" value="Genomic_DNA"/>
</dbReference>
<keyword evidence="2" id="KW-1185">Reference proteome</keyword>
<name>A0A9P0LQZ0_ACAOB</name>
<dbReference type="Proteomes" id="UP001152888">
    <property type="component" value="Unassembled WGS sequence"/>
</dbReference>
<evidence type="ECO:0000313" key="2">
    <source>
        <dbReference type="Proteomes" id="UP001152888"/>
    </source>
</evidence>
<proteinExistence type="predicted"/>
<comment type="caution">
    <text evidence="1">The sequence shown here is derived from an EMBL/GenBank/DDBJ whole genome shotgun (WGS) entry which is preliminary data.</text>
</comment>
<sequence>MYTREKSWLSKLGSPKPEYRFDITHHGIRYQHYRQQILTNVHLNVENGN</sequence>
<evidence type="ECO:0000313" key="1">
    <source>
        <dbReference type="EMBL" id="CAH2000944.1"/>
    </source>
</evidence>